<dbReference type="PANTHER" id="PTHR43581:SF4">
    <property type="entry name" value="ATP_GTP PHOSPHATASE"/>
    <property type="match status" value="1"/>
</dbReference>
<accession>A0A2H1ICV5</accession>
<gene>
    <name evidence="3" type="ORF">BANT918_00831</name>
</gene>
<protein>
    <submittedName>
        <fullName evidence="3">AAA domain-containing protein, putative AbiEii toxin, Type IV TA system</fullName>
    </submittedName>
</protein>
<feature type="domain" description="ATPase AAA-type core" evidence="2">
    <location>
        <begin position="152"/>
        <end position="255"/>
    </location>
</feature>
<dbReference type="PANTHER" id="PTHR43581">
    <property type="entry name" value="ATP/GTP PHOSPHATASE"/>
    <property type="match status" value="1"/>
</dbReference>
<dbReference type="AlphaFoldDB" id="A0A2H1ICV5"/>
<sequence>MSVAQSLKLDGVSKWRNDAISGTLSTEQLIYTPLRDVQALAPHGKLTQDHSKAIHAEFKDDEGQINLTVAKGKNKNISIKMSGEALGKKLENYEQPYSIVAPGLAGIPAFEEYKSAGLVRRAAARGDANSVFRNVLLDLSQDQTSWSIFQDQLHEIFPDVDISVYFNQEADETISAYVKREGSNLPIDSSGTGILQAIQVLAYVGVYRPSLLILDEPDSHLHPNNQRKLATLLVKLATELDFQILLSTHSRSFIDALHENDADITWLASGQIQDSEFDRIDALLELGALDAADRLNHGKVPFVVITEDENHKALRTLLDSSGLTTLKYDIWSYKGCTNLKSAVAIAKFIHDKAPGTRVIIHRDRDYVDEIELTDFVTEMRATGALPFITDGTDIESHYLNIHHLREVFPEIDISDLDSILAQATLETRDLSVKMLINERVEFSKRQKSAGVKNTPSAGTVASESHTQFDKNPERYRHGKKTLKATRRLIQERFGLNRPLEISTPALRCVQISDYVGKHMGT</sequence>
<dbReference type="Proteomes" id="UP000234433">
    <property type="component" value="Unassembled WGS sequence"/>
</dbReference>
<dbReference type="GO" id="GO:0016887">
    <property type="term" value="F:ATP hydrolysis activity"/>
    <property type="evidence" value="ECO:0007669"/>
    <property type="project" value="InterPro"/>
</dbReference>
<evidence type="ECO:0000256" key="1">
    <source>
        <dbReference type="SAM" id="MobiDB-lite"/>
    </source>
</evidence>
<dbReference type="GO" id="GO:0005524">
    <property type="term" value="F:ATP binding"/>
    <property type="evidence" value="ECO:0007669"/>
    <property type="project" value="InterPro"/>
</dbReference>
<dbReference type="InterPro" id="IPR003959">
    <property type="entry name" value="ATPase_AAA_core"/>
</dbReference>
<feature type="region of interest" description="Disordered" evidence="1">
    <location>
        <begin position="446"/>
        <end position="472"/>
    </location>
</feature>
<dbReference type="InterPro" id="IPR051396">
    <property type="entry name" value="Bact_Antivir_Def_Nuclease"/>
</dbReference>
<evidence type="ECO:0000259" key="2">
    <source>
        <dbReference type="Pfam" id="PF13304"/>
    </source>
</evidence>
<dbReference type="InterPro" id="IPR027417">
    <property type="entry name" value="P-loop_NTPase"/>
</dbReference>
<dbReference type="Gene3D" id="3.40.50.300">
    <property type="entry name" value="P-loop containing nucleotide triphosphate hydrolases"/>
    <property type="match status" value="1"/>
</dbReference>
<proteinExistence type="predicted"/>
<evidence type="ECO:0000313" key="3">
    <source>
        <dbReference type="EMBL" id="SMX72985.1"/>
    </source>
</evidence>
<dbReference type="EMBL" id="FXZD01000002">
    <property type="protein sequence ID" value="SMX72985.1"/>
    <property type="molecule type" value="Genomic_DNA"/>
</dbReference>
<evidence type="ECO:0000313" key="4">
    <source>
        <dbReference type="Proteomes" id="UP000234433"/>
    </source>
</evidence>
<organism evidence="3 4">
    <name type="scientific">Brevibacterium antiquum CNRZ 918</name>
    <dbReference type="NCBI Taxonomy" id="1255637"/>
    <lineage>
        <taxon>Bacteria</taxon>
        <taxon>Bacillati</taxon>
        <taxon>Actinomycetota</taxon>
        <taxon>Actinomycetes</taxon>
        <taxon>Micrococcales</taxon>
        <taxon>Brevibacteriaceae</taxon>
        <taxon>Brevibacterium</taxon>
    </lineage>
</organism>
<reference evidence="3 4" key="1">
    <citation type="submission" date="2017-03" db="EMBL/GenBank/DDBJ databases">
        <authorList>
            <person name="Afonso C.L."/>
            <person name="Miller P.J."/>
            <person name="Scott M.A."/>
            <person name="Spackman E."/>
            <person name="Goraichik I."/>
            <person name="Dimitrov K.M."/>
            <person name="Suarez D.L."/>
            <person name="Swayne D.E."/>
        </authorList>
    </citation>
    <scope>NUCLEOTIDE SEQUENCE [LARGE SCALE GENOMIC DNA]</scope>
    <source>
        <strain evidence="3 4">CNRZ 918</strain>
    </source>
</reference>
<dbReference type="Pfam" id="PF13304">
    <property type="entry name" value="AAA_21"/>
    <property type="match status" value="1"/>
</dbReference>
<feature type="compositionally biased region" description="Polar residues" evidence="1">
    <location>
        <begin position="451"/>
        <end position="465"/>
    </location>
</feature>
<name>A0A2H1ICV5_9MICO</name>
<dbReference type="CDD" id="cd00267">
    <property type="entry name" value="ABC_ATPase"/>
    <property type="match status" value="1"/>
</dbReference>
<dbReference type="SUPFAM" id="SSF52540">
    <property type="entry name" value="P-loop containing nucleoside triphosphate hydrolases"/>
    <property type="match status" value="1"/>
</dbReference>